<dbReference type="AlphaFoldDB" id="A0A437N2T1"/>
<dbReference type="Pfam" id="PF12728">
    <property type="entry name" value="HTH_17"/>
    <property type="match status" value="1"/>
</dbReference>
<evidence type="ECO:0000259" key="1">
    <source>
        <dbReference type="Pfam" id="PF12728"/>
    </source>
</evidence>
<keyword evidence="3" id="KW-1185">Reference proteome</keyword>
<name>A0A437N2T1_9SPHN</name>
<sequence>MAYDIATAARISSIGQTKLFELIASGRLSTSKIGRRRLIHADSLHQLVKEGC</sequence>
<feature type="domain" description="Helix-turn-helix" evidence="1">
    <location>
        <begin position="3"/>
        <end position="50"/>
    </location>
</feature>
<protein>
    <submittedName>
        <fullName evidence="2">DNA-binding protein</fullName>
    </submittedName>
</protein>
<dbReference type="EMBL" id="SACO01000010">
    <property type="protein sequence ID" value="RVU04155.1"/>
    <property type="molecule type" value="Genomic_DNA"/>
</dbReference>
<comment type="caution">
    <text evidence="2">The sequence shown here is derived from an EMBL/GenBank/DDBJ whole genome shotgun (WGS) entry which is preliminary data.</text>
</comment>
<evidence type="ECO:0000313" key="3">
    <source>
        <dbReference type="Proteomes" id="UP000282837"/>
    </source>
</evidence>
<dbReference type="Proteomes" id="UP000282837">
    <property type="component" value="Unassembled WGS sequence"/>
</dbReference>
<keyword evidence="2" id="KW-0238">DNA-binding</keyword>
<dbReference type="OrthoDB" id="7874861at2"/>
<organism evidence="2 3">
    <name type="scientific">Novosphingobium umbonatum</name>
    <dbReference type="NCBI Taxonomy" id="1908524"/>
    <lineage>
        <taxon>Bacteria</taxon>
        <taxon>Pseudomonadati</taxon>
        <taxon>Pseudomonadota</taxon>
        <taxon>Alphaproteobacteria</taxon>
        <taxon>Sphingomonadales</taxon>
        <taxon>Sphingomonadaceae</taxon>
        <taxon>Novosphingobium</taxon>
    </lineage>
</organism>
<dbReference type="InterPro" id="IPR041657">
    <property type="entry name" value="HTH_17"/>
</dbReference>
<accession>A0A437N2T1</accession>
<proteinExistence type="predicted"/>
<dbReference type="GO" id="GO:0003677">
    <property type="term" value="F:DNA binding"/>
    <property type="evidence" value="ECO:0007669"/>
    <property type="project" value="UniProtKB-KW"/>
</dbReference>
<evidence type="ECO:0000313" key="2">
    <source>
        <dbReference type="EMBL" id="RVU04155.1"/>
    </source>
</evidence>
<gene>
    <name evidence="2" type="ORF">EOE18_13190</name>
</gene>
<reference evidence="2 3" key="1">
    <citation type="submission" date="2019-01" db="EMBL/GenBank/DDBJ databases">
        <authorList>
            <person name="Chen W.-M."/>
        </authorList>
    </citation>
    <scope>NUCLEOTIDE SEQUENCE [LARGE SCALE GENOMIC DNA]</scope>
    <source>
        <strain evidence="2 3">FSY-9</strain>
    </source>
</reference>